<evidence type="ECO:0000313" key="1">
    <source>
        <dbReference type="EMBL" id="SHH62614.1"/>
    </source>
</evidence>
<sequence>MGIALRKPENHFTGNLQIRCPKTLPVAIEKAAAQSLMTASEYVRRSVIERLKADGIDPACPELTATVATAGGSHGSGD</sequence>
<organism evidence="1 2">
    <name type="scientific">Bradyrhizobium erythrophlei</name>
    <dbReference type="NCBI Taxonomy" id="1437360"/>
    <lineage>
        <taxon>Bacteria</taxon>
        <taxon>Pseudomonadati</taxon>
        <taxon>Pseudomonadota</taxon>
        <taxon>Alphaproteobacteria</taxon>
        <taxon>Hyphomicrobiales</taxon>
        <taxon>Nitrobacteraceae</taxon>
        <taxon>Bradyrhizobium</taxon>
    </lineage>
</organism>
<gene>
    <name evidence="1" type="ORF">SAMN05443248_5453</name>
</gene>
<dbReference type="OrthoDB" id="8236367at2"/>
<evidence type="ECO:0008006" key="3">
    <source>
        <dbReference type="Google" id="ProtNLM"/>
    </source>
</evidence>
<dbReference type="EMBL" id="LT670817">
    <property type="protein sequence ID" value="SHH62614.1"/>
    <property type="molecule type" value="Genomic_DNA"/>
</dbReference>
<accession>A0A1M5UHW8</accession>
<reference evidence="1 2" key="1">
    <citation type="submission" date="2016-11" db="EMBL/GenBank/DDBJ databases">
        <authorList>
            <person name="Jaros S."/>
            <person name="Januszkiewicz K."/>
            <person name="Wedrychowicz H."/>
        </authorList>
    </citation>
    <scope>NUCLEOTIDE SEQUENCE [LARGE SCALE GENOMIC DNA]</scope>
    <source>
        <strain evidence="1 2">GAS138</strain>
    </source>
</reference>
<name>A0A1M5UHW8_9BRAD</name>
<dbReference type="RefSeq" id="WP_079604070.1">
    <property type="nucleotide sequence ID" value="NZ_LT670817.1"/>
</dbReference>
<dbReference type="Proteomes" id="UP000189796">
    <property type="component" value="Chromosome I"/>
</dbReference>
<protein>
    <recommendedName>
        <fullName evidence="3">HicB family protein</fullName>
    </recommendedName>
</protein>
<evidence type="ECO:0000313" key="2">
    <source>
        <dbReference type="Proteomes" id="UP000189796"/>
    </source>
</evidence>
<proteinExistence type="predicted"/>
<dbReference type="AlphaFoldDB" id="A0A1M5UHW8"/>